<keyword evidence="1" id="KW-0472">Membrane</keyword>
<name>A0A8S5MIT5_9CAUD</name>
<sequence length="132" mass="15314">MDTYSKIVKFSILLILLFIFATNSYALCPNTFVRTVLLLLGSVSLIFSAYTYNRDKAYFKTGIFACLCALPWAFYLQQKLIFGEYVTALNTAPQTFTHMMVVFNLFRYLLLVFAFFILVKDLFLSIKNLYET</sequence>
<organism evidence="2">
    <name type="scientific">Siphoviridae sp. ctvyM23</name>
    <dbReference type="NCBI Taxonomy" id="2826514"/>
    <lineage>
        <taxon>Viruses</taxon>
        <taxon>Duplodnaviria</taxon>
        <taxon>Heunggongvirae</taxon>
        <taxon>Uroviricota</taxon>
        <taxon>Caudoviricetes</taxon>
    </lineage>
</organism>
<proteinExistence type="predicted"/>
<dbReference type="EMBL" id="BK014908">
    <property type="protein sequence ID" value="DAD81811.1"/>
    <property type="molecule type" value="Genomic_DNA"/>
</dbReference>
<keyword evidence="1" id="KW-0812">Transmembrane</keyword>
<keyword evidence="1" id="KW-1133">Transmembrane helix</keyword>
<protein>
    <submittedName>
        <fullName evidence="2">Uncharacterized protein</fullName>
    </submittedName>
</protein>
<reference evidence="2" key="1">
    <citation type="journal article" date="2021" name="Proc. Natl. Acad. Sci. U.S.A.">
        <title>A Catalog of Tens of Thousands of Viruses from Human Metagenomes Reveals Hidden Associations with Chronic Diseases.</title>
        <authorList>
            <person name="Tisza M.J."/>
            <person name="Buck C.B."/>
        </authorList>
    </citation>
    <scope>NUCLEOTIDE SEQUENCE</scope>
    <source>
        <strain evidence="2">CtvyM23</strain>
    </source>
</reference>
<feature type="transmembrane region" description="Helical" evidence="1">
    <location>
        <begin position="32"/>
        <end position="50"/>
    </location>
</feature>
<evidence type="ECO:0000313" key="2">
    <source>
        <dbReference type="EMBL" id="DAD81811.1"/>
    </source>
</evidence>
<accession>A0A8S5MIT5</accession>
<feature type="transmembrane region" description="Helical" evidence="1">
    <location>
        <begin position="7"/>
        <end position="26"/>
    </location>
</feature>
<feature type="transmembrane region" description="Helical" evidence="1">
    <location>
        <begin position="57"/>
        <end position="76"/>
    </location>
</feature>
<feature type="transmembrane region" description="Helical" evidence="1">
    <location>
        <begin position="96"/>
        <end position="119"/>
    </location>
</feature>
<evidence type="ECO:0000256" key="1">
    <source>
        <dbReference type="SAM" id="Phobius"/>
    </source>
</evidence>